<feature type="domain" description="VWFC" evidence="3">
    <location>
        <begin position="35"/>
        <end position="87"/>
    </location>
</feature>
<proteinExistence type="predicted"/>
<dbReference type="Proteomes" id="UP001152803">
    <property type="component" value="Unassembled WGS sequence"/>
</dbReference>
<dbReference type="AlphaFoldDB" id="A0A9Q1DAI5"/>
<protein>
    <recommendedName>
        <fullName evidence="3">VWFC domain-containing protein</fullName>
    </recommendedName>
</protein>
<dbReference type="Pfam" id="PF00093">
    <property type="entry name" value="VWC"/>
    <property type="match status" value="1"/>
</dbReference>
<evidence type="ECO:0000256" key="1">
    <source>
        <dbReference type="SAM" id="MobiDB-lite"/>
    </source>
</evidence>
<comment type="caution">
    <text evidence="4">The sequence shown here is derived from an EMBL/GenBank/DDBJ whole genome shotgun (WGS) entry which is preliminary data.</text>
</comment>
<reference evidence="4" key="1">
    <citation type="journal article" date="2023" name="Science">
        <title>Genome structures resolve the early diversification of teleost fishes.</title>
        <authorList>
            <person name="Parey E."/>
            <person name="Louis A."/>
            <person name="Montfort J."/>
            <person name="Bouchez O."/>
            <person name="Roques C."/>
            <person name="Iampietro C."/>
            <person name="Lluch J."/>
            <person name="Castinel A."/>
            <person name="Donnadieu C."/>
            <person name="Desvignes T."/>
            <person name="Floi Bucao C."/>
            <person name="Jouanno E."/>
            <person name="Wen M."/>
            <person name="Mejri S."/>
            <person name="Dirks R."/>
            <person name="Jansen H."/>
            <person name="Henkel C."/>
            <person name="Chen W.J."/>
            <person name="Zahm M."/>
            <person name="Cabau C."/>
            <person name="Klopp C."/>
            <person name="Thompson A.W."/>
            <person name="Robinson-Rechavi M."/>
            <person name="Braasch I."/>
            <person name="Lecointre G."/>
            <person name="Bobe J."/>
            <person name="Postlethwait J.H."/>
            <person name="Berthelot C."/>
            <person name="Roest Crollius H."/>
            <person name="Guiguen Y."/>
        </authorList>
    </citation>
    <scope>NUCLEOTIDE SEQUENCE</scope>
    <source>
        <strain evidence="4">Concon-B</strain>
    </source>
</reference>
<dbReference type="FunFam" id="2.10.70.10:FF:000013">
    <property type="entry name" value="Collagen, type I, alpha 1"/>
    <property type="match status" value="1"/>
</dbReference>
<feature type="signal peptide" evidence="2">
    <location>
        <begin position="1"/>
        <end position="26"/>
    </location>
</feature>
<dbReference type="OrthoDB" id="8939548at2759"/>
<organism evidence="4 5">
    <name type="scientific">Conger conger</name>
    <name type="common">Conger eel</name>
    <name type="synonym">Muraena conger</name>
    <dbReference type="NCBI Taxonomy" id="82655"/>
    <lineage>
        <taxon>Eukaryota</taxon>
        <taxon>Metazoa</taxon>
        <taxon>Chordata</taxon>
        <taxon>Craniata</taxon>
        <taxon>Vertebrata</taxon>
        <taxon>Euteleostomi</taxon>
        <taxon>Actinopterygii</taxon>
        <taxon>Neopterygii</taxon>
        <taxon>Teleostei</taxon>
        <taxon>Anguilliformes</taxon>
        <taxon>Congridae</taxon>
        <taxon>Conger</taxon>
    </lineage>
</organism>
<feature type="compositionally biased region" description="Pro residues" evidence="1">
    <location>
        <begin position="133"/>
        <end position="143"/>
    </location>
</feature>
<evidence type="ECO:0000256" key="2">
    <source>
        <dbReference type="SAM" id="SignalP"/>
    </source>
</evidence>
<keyword evidence="2" id="KW-0732">Signal</keyword>
<dbReference type="SUPFAM" id="SSF57603">
    <property type="entry name" value="FnI-like domain"/>
    <property type="match status" value="1"/>
</dbReference>
<dbReference type="SMART" id="SM00214">
    <property type="entry name" value="VWC"/>
    <property type="match status" value="1"/>
</dbReference>
<gene>
    <name evidence="4" type="ORF">COCON_G00139220</name>
</gene>
<evidence type="ECO:0000313" key="5">
    <source>
        <dbReference type="Proteomes" id="UP001152803"/>
    </source>
</evidence>
<feature type="region of interest" description="Disordered" evidence="1">
    <location>
        <begin position="1063"/>
        <end position="1091"/>
    </location>
</feature>
<name>A0A9Q1DAI5_CONCO</name>
<dbReference type="PROSITE" id="PS50184">
    <property type="entry name" value="VWFC_2"/>
    <property type="match status" value="1"/>
</dbReference>
<dbReference type="Gene3D" id="2.10.70.10">
    <property type="entry name" value="Complement Module, domain 1"/>
    <property type="match status" value="1"/>
</dbReference>
<feature type="region of interest" description="Disordered" evidence="1">
    <location>
        <begin position="116"/>
        <end position="150"/>
    </location>
</feature>
<accession>A0A9Q1DAI5</accession>
<evidence type="ECO:0000313" key="4">
    <source>
        <dbReference type="EMBL" id="KAJ8264823.1"/>
    </source>
</evidence>
<evidence type="ECO:0000259" key="3">
    <source>
        <dbReference type="PROSITE" id="PS50184"/>
    </source>
</evidence>
<feature type="region of interest" description="Disordered" evidence="1">
    <location>
        <begin position="423"/>
        <end position="449"/>
    </location>
</feature>
<dbReference type="InterPro" id="IPR001007">
    <property type="entry name" value="VWF_dom"/>
</dbReference>
<feature type="region of interest" description="Disordered" evidence="1">
    <location>
        <begin position="174"/>
        <end position="198"/>
    </location>
</feature>
<feature type="region of interest" description="Disordered" evidence="1">
    <location>
        <begin position="953"/>
        <end position="975"/>
    </location>
</feature>
<feature type="compositionally biased region" description="Basic and acidic residues" evidence="1">
    <location>
        <begin position="432"/>
        <end position="444"/>
    </location>
</feature>
<feature type="chain" id="PRO_5040173018" description="VWFC domain-containing protein" evidence="2">
    <location>
        <begin position="27"/>
        <end position="1091"/>
    </location>
</feature>
<keyword evidence="5" id="KW-1185">Reference proteome</keyword>
<dbReference type="EMBL" id="JAFJMO010000010">
    <property type="protein sequence ID" value="KAJ8264823.1"/>
    <property type="molecule type" value="Genomic_DNA"/>
</dbReference>
<sequence>MYIFADSRTLLLLAATQVLLLAFVNCQEEDDQLAGGCVQDGQRYSDKDVWKPQPCQICVCDSGSVLCDEVICEEQRDCPNPEIPFGELWAPEDQQALWVLQVNRESVETEVTRGRREVLAPEDEMESLVPLETPAPPAPPDPTDPPDSEEALWDPVVLLDQVALLAPKVSKATPASLENPAEQAPSAPVAPQDPPAKQEKMVKLESQAKVESVEHLGLRALAGSLGRRDFLGSRDTGDTQVWMERRAKQELQEPRVKEVLPERTVPLDQWAHEVCLVREVVQEPLELLVLVETMVWLALLVLPGLSDLLGLLDSQALQVLRERPGPQELVDLKEHKDPEESQAPLDLQARLVLGVTLVLMASLELKDLLELRVLQAHLVSLAPGGHPDLREPQALWGPRDSRVTLVSQGSKVKLDPKERLVLQDPWEPQAPLERRGREGPEESRVLQGPTDLQGRGVLRATAGSLVRMGWLAPREPQESVGSQVLEDLREPTVTQVVLGNLACRVLGALLARTAGLDLLVPREPAASLESWDSQAPRELMVCLVRTEKLEQPDLLALLDLLEREESRVSPARLDSRVYLDPQAPQEKEESLVTRESQEKVVLLVLLDPEASAVSQEREVVQGLKVSRGHVAFLGLQEPTGPRVPSGQGAVLELRDLPVCRACLGRGEPPGSQGPRATEVTTARKDLRELRARTAEEESLELQVLLVLLVHVELLVIAERTDPPALLGSPAPLVLTASLEPRGSWERADRKVTLVPLAPRDPLGPPDHRDPPEFLDPKAHVVLKALPVPLGSQVQQDESDLLAPTVTQVQRALLVLQVKTALKVCVETLVQLVARETLDCEGLLEPQGRRERPARMVPLVRTGPLGLKDWLGCVVSWVCQDSVGRGASLAFQDLLPCGTPRADWTFRGTWQRGKRGRWYLTRVPLDLTDPPGEMERLESRVTVATQVPLGLLELPGPLGAQDPSAPPASRETEERQALKDLQGLQVQQEPEEWLDPKAHAEIRVRQARRAREDRRATVVSPACRVCLDLPVPQVTRVLLDLLAQVEPRAPLAQWAPAVRMVLTGSPGPRTSWTPRRSGETGPSVSRPLSPDL</sequence>